<keyword evidence="2" id="KW-1185">Reference proteome</keyword>
<evidence type="ECO:0000313" key="1">
    <source>
        <dbReference type="EMBL" id="KAF8770749.1"/>
    </source>
</evidence>
<organism evidence="1 2">
    <name type="scientific">Argiope bruennichi</name>
    <name type="common">Wasp spider</name>
    <name type="synonym">Aranea bruennichi</name>
    <dbReference type="NCBI Taxonomy" id="94029"/>
    <lineage>
        <taxon>Eukaryota</taxon>
        <taxon>Metazoa</taxon>
        <taxon>Ecdysozoa</taxon>
        <taxon>Arthropoda</taxon>
        <taxon>Chelicerata</taxon>
        <taxon>Arachnida</taxon>
        <taxon>Araneae</taxon>
        <taxon>Araneomorphae</taxon>
        <taxon>Entelegynae</taxon>
        <taxon>Araneoidea</taxon>
        <taxon>Araneidae</taxon>
        <taxon>Argiope</taxon>
    </lineage>
</organism>
<dbReference type="Proteomes" id="UP000807504">
    <property type="component" value="Unassembled WGS sequence"/>
</dbReference>
<name>A0A8T0EDA9_ARGBR</name>
<accession>A0A8T0EDA9</accession>
<proteinExistence type="predicted"/>
<comment type="caution">
    <text evidence="1">The sequence shown here is derived from an EMBL/GenBank/DDBJ whole genome shotgun (WGS) entry which is preliminary data.</text>
</comment>
<dbReference type="AlphaFoldDB" id="A0A8T0EDA9"/>
<protein>
    <submittedName>
        <fullName evidence="1">Uncharacterized protein</fullName>
    </submittedName>
</protein>
<evidence type="ECO:0000313" key="2">
    <source>
        <dbReference type="Proteomes" id="UP000807504"/>
    </source>
</evidence>
<dbReference type="EMBL" id="JABXBU010002228">
    <property type="protein sequence ID" value="KAF8770749.1"/>
    <property type="molecule type" value="Genomic_DNA"/>
</dbReference>
<gene>
    <name evidence="1" type="ORF">HNY73_018242</name>
</gene>
<reference evidence="1" key="1">
    <citation type="journal article" date="2020" name="bioRxiv">
        <title>Chromosome-level reference genome of the European wasp spider Argiope bruennichi: a resource for studies on range expansion and evolutionary adaptation.</title>
        <authorList>
            <person name="Sheffer M.M."/>
            <person name="Hoppe A."/>
            <person name="Krehenwinkel H."/>
            <person name="Uhl G."/>
            <person name="Kuss A.W."/>
            <person name="Jensen L."/>
            <person name="Jensen C."/>
            <person name="Gillespie R.G."/>
            <person name="Hoff K.J."/>
            <person name="Prost S."/>
        </authorList>
    </citation>
    <scope>NUCLEOTIDE SEQUENCE</scope>
</reference>
<sequence length="212" mass="23576">MTSKGFKGDSNIGPKTRIEERFLFVIYFLRSLNFLLPYVPPPHPHSPHPLRLLMVPPLCHFCQPLPPPPPLFQLTPPTTVAFLTPASHPAITHNSHVSTFHITLPRLADRKISPLHLYPPLPPVSPFSFPILPATLPRSPPPTFPPITFNCHPHIFLTNPPPTASISSLTSRPGKLSRFLPSYLSIPHSPPPPRPIPVRTSPFPSLGVFYKL</sequence>
<reference evidence="1" key="2">
    <citation type="submission" date="2020-06" db="EMBL/GenBank/DDBJ databases">
        <authorList>
            <person name="Sheffer M."/>
        </authorList>
    </citation>
    <scope>NUCLEOTIDE SEQUENCE</scope>
</reference>